<feature type="domain" description="Peptidase C14 caspase" evidence="1">
    <location>
        <begin position="15"/>
        <end position="163"/>
    </location>
</feature>
<evidence type="ECO:0000259" key="1">
    <source>
        <dbReference type="Pfam" id="PF00656"/>
    </source>
</evidence>
<dbReference type="KEGG" id="rca:Rcas_1604"/>
<dbReference type="Gene3D" id="3.40.50.1460">
    <property type="match status" value="1"/>
</dbReference>
<keyword evidence="3" id="KW-1185">Reference proteome</keyword>
<evidence type="ECO:0000313" key="3">
    <source>
        <dbReference type="Proteomes" id="UP000000263"/>
    </source>
</evidence>
<dbReference type="AlphaFoldDB" id="A7NJM6"/>
<dbReference type="InterPro" id="IPR011600">
    <property type="entry name" value="Pept_C14_caspase"/>
</dbReference>
<dbReference type="GO" id="GO:0006508">
    <property type="term" value="P:proteolysis"/>
    <property type="evidence" value="ECO:0007669"/>
    <property type="project" value="InterPro"/>
</dbReference>
<dbReference type="SUPFAM" id="SSF52129">
    <property type="entry name" value="Caspase-like"/>
    <property type="match status" value="1"/>
</dbReference>
<sequence length="205" mass="21443">MQHATRAMDTVFSYGYALLIGVGECAYAPWSLPVTVRDMQALQAVLADPGLCGYPADHIRLLHDAGATKQAILDGLAWLAGQAAADGDATAVVYFSGHGWLDEAGVGARPCAPYYLIPHDVEPFDLAGSALAAEAFTAALRQVPARRLLVLLDCCHAAGMATAKDRPAMKLPPGLTQSAPPKGLVDELRQGAGRAVFSSSTGSQR</sequence>
<dbReference type="Pfam" id="PF00656">
    <property type="entry name" value="Peptidase_C14"/>
    <property type="match status" value="1"/>
</dbReference>
<proteinExistence type="predicted"/>
<evidence type="ECO:0000313" key="2">
    <source>
        <dbReference type="EMBL" id="ABU57696.1"/>
    </source>
</evidence>
<dbReference type="GO" id="GO:0004197">
    <property type="term" value="F:cysteine-type endopeptidase activity"/>
    <property type="evidence" value="ECO:0007669"/>
    <property type="project" value="InterPro"/>
</dbReference>
<name>A7NJM6_ROSCS</name>
<dbReference type="STRING" id="383372.Rcas_1604"/>
<reference evidence="2 3" key="1">
    <citation type="submission" date="2007-08" db="EMBL/GenBank/DDBJ databases">
        <title>Complete sequence of Roseiflexus castenholzii DSM 13941.</title>
        <authorList>
            <consortium name="US DOE Joint Genome Institute"/>
            <person name="Copeland A."/>
            <person name="Lucas S."/>
            <person name="Lapidus A."/>
            <person name="Barry K."/>
            <person name="Glavina del Rio T."/>
            <person name="Dalin E."/>
            <person name="Tice H."/>
            <person name="Pitluck S."/>
            <person name="Thompson L.S."/>
            <person name="Brettin T."/>
            <person name="Bruce D."/>
            <person name="Detter J.C."/>
            <person name="Han C."/>
            <person name="Tapia R."/>
            <person name="Schmutz J."/>
            <person name="Larimer F."/>
            <person name="Land M."/>
            <person name="Hauser L."/>
            <person name="Kyrpides N."/>
            <person name="Mikhailova N."/>
            <person name="Bryant D.A."/>
            <person name="Hanada S."/>
            <person name="Tsukatani Y."/>
            <person name="Richardson P."/>
        </authorList>
    </citation>
    <scope>NUCLEOTIDE SEQUENCE [LARGE SCALE GENOMIC DNA]</scope>
    <source>
        <strain evidence="3">DSM 13941 / HLO8</strain>
    </source>
</reference>
<dbReference type="HOGENOM" id="CLU_1438466_0_0_0"/>
<gene>
    <name evidence="2" type="ordered locus">Rcas_1604</name>
</gene>
<organism evidence="2 3">
    <name type="scientific">Roseiflexus castenholzii (strain DSM 13941 / HLO8)</name>
    <dbReference type="NCBI Taxonomy" id="383372"/>
    <lineage>
        <taxon>Bacteria</taxon>
        <taxon>Bacillati</taxon>
        <taxon>Chloroflexota</taxon>
        <taxon>Chloroflexia</taxon>
        <taxon>Chloroflexales</taxon>
        <taxon>Roseiflexineae</taxon>
        <taxon>Roseiflexaceae</taxon>
        <taxon>Roseiflexus</taxon>
    </lineage>
</organism>
<accession>A7NJM6</accession>
<dbReference type="Proteomes" id="UP000000263">
    <property type="component" value="Chromosome"/>
</dbReference>
<dbReference type="InterPro" id="IPR029030">
    <property type="entry name" value="Caspase-like_dom_sf"/>
</dbReference>
<protein>
    <submittedName>
        <fullName evidence="2">Peptidase C14, caspase catalytic subunit P20</fullName>
    </submittedName>
</protein>
<dbReference type="EMBL" id="CP000804">
    <property type="protein sequence ID" value="ABU57696.1"/>
    <property type="molecule type" value="Genomic_DNA"/>
</dbReference>
<dbReference type="eggNOG" id="COG4249">
    <property type="taxonomic scope" value="Bacteria"/>
</dbReference>